<dbReference type="Gene3D" id="3.30.950.30">
    <property type="entry name" value="Schlafen, AAA domain"/>
    <property type="match status" value="1"/>
</dbReference>
<accession>A0A415HRG1</accession>
<dbReference type="Pfam" id="PF13749">
    <property type="entry name" value="HATPase_c_4"/>
    <property type="match status" value="1"/>
</dbReference>
<gene>
    <name evidence="2" type="ORF">DW040_04635</name>
</gene>
<dbReference type="EMBL" id="QROE01000002">
    <property type="protein sequence ID" value="RHK96489.1"/>
    <property type="molecule type" value="Genomic_DNA"/>
</dbReference>
<dbReference type="InterPro" id="IPR007421">
    <property type="entry name" value="Schlafen_AlbA_2_dom"/>
</dbReference>
<protein>
    <submittedName>
        <fullName evidence="2">AAA family ATPase</fullName>
    </submittedName>
</protein>
<dbReference type="Proteomes" id="UP000284267">
    <property type="component" value="Unassembled WGS sequence"/>
</dbReference>
<evidence type="ECO:0000313" key="2">
    <source>
        <dbReference type="EMBL" id="RHK96489.1"/>
    </source>
</evidence>
<evidence type="ECO:0000313" key="3">
    <source>
        <dbReference type="Proteomes" id="UP000284267"/>
    </source>
</evidence>
<dbReference type="Gene3D" id="3.30.565.60">
    <property type="match status" value="1"/>
</dbReference>
<dbReference type="InterPro" id="IPR038461">
    <property type="entry name" value="Schlafen_AlbA_2_dom_sf"/>
</dbReference>
<dbReference type="Pfam" id="PF04326">
    <property type="entry name" value="SLFN_AlbA_2"/>
    <property type="match status" value="1"/>
</dbReference>
<dbReference type="InterPro" id="IPR038475">
    <property type="entry name" value="RecG_C_sf"/>
</dbReference>
<feature type="domain" description="Schlafen AlbA-2" evidence="1">
    <location>
        <begin position="16"/>
        <end position="135"/>
    </location>
</feature>
<dbReference type="PANTHER" id="PTHR30595">
    <property type="entry name" value="GLPR-RELATED TRANSCRIPTIONAL REPRESSOR"/>
    <property type="match status" value="1"/>
</dbReference>
<proteinExistence type="predicted"/>
<comment type="caution">
    <text evidence="2">The sequence shown here is derived from an EMBL/GenBank/DDBJ whole genome shotgun (WGS) entry which is preliminary data.</text>
</comment>
<reference evidence="2 3" key="1">
    <citation type="submission" date="2018-08" db="EMBL/GenBank/DDBJ databases">
        <title>A genome reference for cultivated species of the human gut microbiota.</title>
        <authorList>
            <person name="Zou Y."/>
            <person name="Xue W."/>
            <person name="Luo G."/>
        </authorList>
    </citation>
    <scope>NUCLEOTIDE SEQUENCE [LARGE SCALE GENOMIC DNA]</scope>
    <source>
        <strain evidence="2 3">AF39-4</strain>
    </source>
</reference>
<dbReference type="RefSeq" id="WP_117753533.1">
    <property type="nucleotide sequence ID" value="NZ_CABJDZ010000002.1"/>
</dbReference>
<name>A0A415HRG1_9FIRM</name>
<dbReference type="PANTHER" id="PTHR30595:SF6">
    <property type="entry name" value="SCHLAFEN ALBA-2 DOMAIN-CONTAINING PROTEIN"/>
    <property type="match status" value="1"/>
</dbReference>
<evidence type="ECO:0000259" key="1">
    <source>
        <dbReference type="Pfam" id="PF04326"/>
    </source>
</evidence>
<sequence>MIPLKLETLLAGKTVEQNRVEYKEGWNPNDIIHTICAFANDLHNVNGGYLVIGIRAEDGIPVLPPQGLPENRLDSIQQEIFQYCNLITPRYIPRIEVVNYENTGIYLIYLWCSAGDSGPYQAPVDVYAEKGKRKDKRMQYWIRPASLTVAADRDEIAELFDKFNSIPFDDRVNRKATIEDIRRGYLEDFLRDSKSSLVDEINKSSMQDLLLALEAADETDTGLNIRNIGVLMFTERPDKFIPGAQIDLVKFNTEEAEGSDDFFEKTFYGPIWKQVRDVLDYINTNIIEEKVVKIQGQAESERYVNYPYNALEEAIVNAVFHKSYREPEPVEIRIYLDSIVIINFPGVEKHISQEKFKTGKGRARKYRNRRIGELFKEIDLAEKQGTGITKILRELRKNGSPEPLFEMDENRSYLETTIFIREGFTKTAMSEKVSEKVSQKDSQKSEKREAFFYDLLDNKILIENSDMSELEKTRLARLLAYVEQLNGHKRITSARAAKILDIQQKTAARLLAKAEKNDILESEGKTKNKSYKIKNVS</sequence>
<dbReference type="AlphaFoldDB" id="A0A415HRG1"/>
<organism evidence="2 3">
    <name type="scientific">Blautia obeum</name>
    <dbReference type="NCBI Taxonomy" id="40520"/>
    <lineage>
        <taxon>Bacteria</taxon>
        <taxon>Bacillati</taxon>
        <taxon>Bacillota</taxon>
        <taxon>Clostridia</taxon>
        <taxon>Lachnospirales</taxon>
        <taxon>Lachnospiraceae</taxon>
        <taxon>Blautia</taxon>
    </lineage>
</organism>